<dbReference type="NCBIfam" id="TIGR03002">
    <property type="entry name" value="outer_YhbN_LptA"/>
    <property type="match status" value="1"/>
</dbReference>
<evidence type="ECO:0000256" key="1">
    <source>
        <dbReference type="ARBA" id="ARBA00022448"/>
    </source>
</evidence>
<reference evidence="7 8" key="1">
    <citation type="submission" date="2019-02" db="EMBL/GenBank/DDBJ databases">
        <title>Aquabacterium sp. strain KMB7.</title>
        <authorList>
            <person name="Chen W.-M."/>
        </authorList>
    </citation>
    <scope>NUCLEOTIDE SEQUENCE [LARGE SCALE GENOMIC DNA]</scope>
    <source>
        <strain evidence="7 8">KMB7</strain>
    </source>
</reference>
<dbReference type="GO" id="GO:0030288">
    <property type="term" value="C:outer membrane-bounded periplasmic space"/>
    <property type="evidence" value="ECO:0007669"/>
    <property type="project" value="TreeGrafter"/>
</dbReference>
<evidence type="ECO:0000256" key="2">
    <source>
        <dbReference type="ARBA" id="ARBA00022729"/>
    </source>
</evidence>
<evidence type="ECO:0000313" key="8">
    <source>
        <dbReference type="Proteomes" id="UP000292120"/>
    </source>
</evidence>
<evidence type="ECO:0000259" key="6">
    <source>
        <dbReference type="Pfam" id="PF03968"/>
    </source>
</evidence>
<feature type="compositionally biased region" description="Low complexity" evidence="5">
    <location>
        <begin position="236"/>
        <end position="247"/>
    </location>
</feature>
<dbReference type="EMBL" id="SIXI01000005">
    <property type="protein sequence ID" value="TBO29237.1"/>
    <property type="molecule type" value="Genomic_DNA"/>
</dbReference>
<keyword evidence="1 4" id="KW-0813">Transport</keyword>
<dbReference type="GO" id="GO:0017089">
    <property type="term" value="F:glycolipid transfer activity"/>
    <property type="evidence" value="ECO:0007669"/>
    <property type="project" value="TreeGrafter"/>
</dbReference>
<keyword evidence="3 4" id="KW-0574">Periplasm</keyword>
<comment type="function">
    <text evidence="4">Involved in the assembly of lipopolysaccharide (LPS). Required for the translocation of LPS from the inner membrane to the outer membrane.</text>
</comment>
<comment type="similarity">
    <text evidence="4">Belongs to the LptA family.</text>
</comment>
<comment type="subcellular location">
    <subcellularLocation>
        <location evidence="4">Periplasm</location>
    </subcellularLocation>
</comment>
<feature type="region of interest" description="Disordered" evidence="5">
    <location>
        <begin position="186"/>
        <end position="254"/>
    </location>
</feature>
<dbReference type="OrthoDB" id="5294855at2"/>
<proteinExistence type="inferred from homology"/>
<evidence type="ECO:0000313" key="7">
    <source>
        <dbReference type="EMBL" id="TBO29237.1"/>
    </source>
</evidence>
<protein>
    <recommendedName>
        <fullName evidence="4">Lipopolysaccharide export system protein LptA</fullName>
    </recommendedName>
</protein>
<name>A0A4Q9H062_9BURK</name>
<dbReference type="InterPro" id="IPR005653">
    <property type="entry name" value="OstA-like_N"/>
</dbReference>
<evidence type="ECO:0000256" key="5">
    <source>
        <dbReference type="SAM" id="MobiDB-lite"/>
    </source>
</evidence>
<dbReference type="PANTHER" id="PTHR36504">
    <property type="entry name" value="LIPOPOLYSACCHARIDE EXPORT SYSTEM PROTEIN LPTA"/>
    <property type="match status" value="1"/>
</dbReference>
<dbReference type="InterPro" id="IPR014340">
    <property type="entry name" value="LptA"/>
</dbReference>
<dbReference type="HAMAP" id="MF_01914">
    <property type="entry name" value="LPS_assembly_LptA"/>
    <property type="match status" value="1"/>
</dbReference>
<evidence type="ECO:0000256" key="3">
    <source>
        <dbReference type="ARBA" id="ARBA00022764"/>
    </source>
</evidence>
<keyword evidence="2" id="KW-0732">Signal</keyword>
<accession>A0A4Q9H062</accession>
<dbReference type="Pfam" id="PF03968">
    <property type="entry name" value="LptD_N"/>
    <property type="match status" value="1"/>
</dbReference>
<dbReference type="GO" id="GO:0009279">
    <property type="term" value="C:cell outer membrane"/>
    <property type="evidence" value="ECO:0007669"/>
    <property type="project" value="TreeGrafter"/>
</dbReference>
<dbReference type="AlphaFoldDB" id="A0A4Q9H062"/>
<organism evidence="7 8">
    <name type="scientific">Aquabacterium lacunae</name>
    <dbReference type="NCBI Taxonomy" id="2528630"/>
    <lineage>
        <taxon>Bacteria</taxon>
        <taxon>Pseudomonadati</taxon>
        <taxon>Pseudomonadota</taxon>
        <taxon>Betaproteobacteria</taxon>
        <taxon>Burkholderiales</taxon>
        <taxon>Aquabacterium</taxon>
    </lineage>
</organism>
<dbReference type="GO" id="GO:0001530">
    <property type="term" value="F:lipopolysaccharide binding"/>
    <property type="evidence" value="ECO:0007669"/>
    <property type="project" value="InterPro"/>
</dbReference>
<dbReference type="GO" id="GO:0015920">
    <property type="term" value="P:lipopolysaccharide transport"/>
    <property type="evidence" value="ECO:0007669"/>
    <property type="project" value="UniProtKB-UniRule"/>
</dbReference>
<evidence type="ECO:0000256" key="4">
    <source>
        <dbReference type="HAMAP-Rule" id="MF_01914"/>
    </source>
</evidence>
<gene>
    <name evidence="4 7" type="primary">lptA</name>
    <name evidence="7" type="ORF">EYS42_12550</name>
</gene>
<feature type="domain" description="Organic solvent tolerance-like N-terminal" evidence="6">
    <location>
        <begin position="64"/>
        <end position="179"/>
    </location>
</feature>
<comment type="subunit">
    <text evidence="4">Component of the lipopolysaccharide transport and assembly complex.</text>
</comment>
<dbReference type="PANTHER" id="PTHR36504:SF1">
    <property type="entry name" value="LIPOPOLYSACCHARIDE EXPORT SYSTEM PROTEIN LPTA"/>
    <property type="match status" value="1"/>
</dbReference>
<dbReference type="Proteomes" id="UP000292120">
    <property type="component" value="Unassembled WGS sequence"/>
</dbReference>
<sequence length="254" mass="26738">MQISCLILKALRVSTPVVLSHLCAPRALKPLLAGVLSCALWSGLGWGLAHADKADRFAPINFAADSARVDDNSRLNVLKGNVELTKGTIVLKADQVEVRQLAEGAQSAVATGGEGGRAYFRQRREGLDEFIEGQSERIEFDGKADQVRFIGKAVMRRLRGATVADEVTGQTIVYDNRTEVFQVVGRTGATTTGGPGTSSGRVRGTIAPRKEAPGKADGATEAPWPGEQSQAPQGGASLAASTSLSATDNQRGQP</sequence>
<dbReference type="InterPro" id="IPR052037">
    <property type="entry name" value="LPS_export_LptA"/>
</dbReference>
<keyword evidence="8" id="KW-1185">Reference proteome</keyword>
<dbReference type="GO" id="GO:0043165">
    <property type="term" value="P:Gram-negative-bacterium-type cell outer membrane assembly"/>
    <property type="evidence" value="ECO:0007669"/>
    <property type="project" value="UniProtKB-UniRule"/>
</dbReference>
<dbReference type="Gene3D" id="2.60.450.10">
    <property type="entry name" value="Lipopolysaccharide (LPS) transport protein A like domain"/>
    <property type="match status" value="1"/>
</dbReference>
<comment type="caution">
    <text evidence="7">The sequence shown here is derived from an EMBL/GenBank/DDBJ whole genome shotgun (WGS) entry which is preliminary data.</text>
</comment>